<keyword evidence="1" id="KW-0732">Signal</keyword>
<feature type="signal peptide" evidence="1">
    <location>
        <begin position="1"/>
        <end position="22"/>
    </location>
</feature>
<evidence type="ECO:0000256" key="1">
    <source>
        <dbReference type="SAM" id="SignalP"/>
    </source>
</evidence>
<dbReference type="GO" id="GO:0006465">
    <property type="term" value="P:signal peptide processing"/>
    <property type="evidence" value="ECO:0007669"/>
    <property type="project" value="InterPro"/>
</dbReference>
<dbReference type="AlphaFoldDB" id="A0A9W7L8X9"/>
<name>A0A9W7L8X9_9STRA</name>
<organism evidence="3 4">
    <name type="scientific">Triparma columacea</name>
    <dbReference type="NCBI Taxonomy" id="722753"/>
    <lineage>
        <taxon>Eukaryota</taxon>
        <taxon>Sar</taxon>
        <taxon>Stramenopiles</taxon>
        <taxon>Ochrophyta</taxon>
        <taxon>Bolidophyceae</taxon>
        <taxon>Parmales</taxon>
        <taxon>Triparmaceae</taxon>
        <taxon>Triparma</taxon>
    </lineage>
</organism>
<feature type="domain" description="Peptidase S26" evidence="2">
    <location>
        <begin position="10"/>
        <end position="77"/>
    </location>
</feature>
<comment type="caution">
    <text evidence="3">The sequence shown here is derived from an EMBL/GenBank/DDBJ whole genome shotgun (WGS) entry which is preliminary data.</text>
</comment>
<evidence type="ECO:0000259" key="2">
    <source>
        <dbReference type="Pfam" id="PF10502"/>
    </source>
</evidence>
<proteinExistence type="predicted"/>
<dbReference type="Gene3D" id="2.10.109.10">
    <property type="entry name" value="Umud Fragment, subunit A"/>
    <property type="match status" value="1"/>
</dbReference>
<evidence type="ECO:0000313" key="4">
    <source>
        <dbReference type="Proteomes" id="UP001165065"/>
    </source>
</evidence>
<dbReference type="EMBL" id="BRYA01000091">
    <property type="protein sequence ID" value="GMI38785.1"/>
    <property type="molecule type" value="Genomic_DNA"/>
</dbReference>
<sequence>MSSIQPFRILATSTILLSLTNSFYSISSVSGDSMSPTLQPRDWLIVNKARWDDCKVGDVVLCRSVTEFPGRDIVKRVQDLDNAEGTVYLTSDNKDMKRMFEDSG</sequence>
<feature type="chain" id="PRO_5040719957" description="Peptidase S26 domain-containing protein" evidence="1">
    <location>
        <begin position="23"/>
        <end position="104"/>
    </location>
</feature>
<dbReference type="InterPro" id="IPR036286">
    <property type="entry name" value="LexA/Signal_pep-like_sf"/>
</dbReference>
<dbReference type="GO" id="GO:0004252">
    <property type="term" value="F:serine-type endopeptidase activity"/>
    <property type="evidence" value="ECO:0007669"/>
    <property type="project" value="InterPro"/>
</dbReference>
<keyword evidence="4" id="KW-1185">Reference proteome</keyword>
<dbReference type="OrthoDB" id="308440at2759"/>
<gene>
    <name evidence="3" type="ORF">TrCOL_g8001</name>
</gene>
<dbReference type="Pfam" id="PF10502">
    <property type="entry name" value="Peptidase_S26"/>
    <property type="match status" value="1"/>
</dbReference>
<dbReference type="InterPro" id="IPR019533">
    <property type="entry name" value="Peptidase_S26"/>
</dbReference>
<reference evidence="4" key="1">
    <citation type="journal article" date="2023" name="Commun. Biol.">
        <title>Genome analysis of Parmales, the sister group of diatoms, reveals the evolutionary specialization of diatoms from phago-mixotrophs to photoautotrophs.</title>
        <authorList>
            <person name="Ban H."/>
            <person name="Sato S."/>
            <person name="Yoshikawa S."/>
            <person name="Yamada K."/>
            <person name="Nakamura Y."/>
            <person name="Ichinomiya M."/>
            <person name="Sato N."/>
            <person name="Blanc-Mathieu R."/>
            <person name="Endo H."/>
            <person name="Kuwata A."/>
            <person name="Ogata H."/>
        </authorList>
    </citation>
    <scope>NUCLEOTIDE SEQUENCE [LARGE SCALE GENOMIC DNA]</scope>
</reference>
<dbReference type="SUPFAM" id="SSF51306">
    <property type="entry name" value="LexA/Signal peptidase"/>
    <property type="match status" value="1"/>
</dbReference>
<evidence type="ECO:0000313" key="3">
    <source>
        <dbReference type="EMBL" id="GMI38785.1"/>
    </source>
</evidence>
<protein>
    <recommendedName>
        <fullName evidence="2">Peptidase S26 domain-containing protein</fullName>
    </recommendedName>
</protein>
<accession>A0A9W7L8X9</accession>
<dbReference type="Proteomes" id="UP001165065">
    <property type="component" value="Unassembled WGS sequence"/>
</dbReference>
<dbReference type="CDD" id="cd06462">
    <property type="entry name" value="Peptidase_S24_S26"/>
    <property type="match status" value="1"/>
</dbReference>